<keyword evidence="2" id="KW-1185">Reference proteome</keyword>
<accession>A0A1G6WMY2</accession>
<reference evidence="1 2" key="1">
    <citation type="submission" date="2016-10" db="EMBL/GenBank/DDBJ databases">
        <authorList>
            <person name="de Groot N.N."/>
        </authorList>
    </citation>
    <scope>NUCLEOTIDE SEQUENCE [LARGE SCALE GENOMIC DNA]</scope>
    <source>
        <strain evidence="1 2">47C3B</strain>
    </source>
</reference>
<sequence>MKLLLSYETLFELNIKHHYHLDDGDKLFDTLNATDQLALQNRYNTGDFLSISPTLATRALMAGCNVVCKVTSTGVITGIQYLSNAGVLQPLINPADTKVFSFAITITDGLFSNYSTLPLQAPAGMVYYFTNDPSFSARVFPYLTATVATYQPGVDYYPGDMLVDNQATPAKLFIAQQKNNLNPGLGATPAGNWITDTLVAGKPLAYASTADMVRRSGRVFTYEVTVPGKTPNLIITDRQGNTIPVITVLETGDLNTIKADISAQPEGLYHAQISTADASYTDSFPFYFTHDAAAWAFVDVCVKTGKAAHDLFKADGSLKSPVFSLRFKNRATYWRYVGKSFGAASVSDNALPLTRQGFIAVKVKDKNNNLTTDELPNASAAMIKPEMNQIFSDIFI</sequence>
<dbReference type="OrthoDB" id="583528at2"/>
<dbReference type="EMBL" id="FNAI01000002">
    <property type="protein sequence ID" value="SDD67242.1"/>
    <property type="molecule type" value="Genomic_DNA"/>
</dbReference>
<dbReference type="RefSeq" id="WP_091145861.1">
    <property type="nucleotide sequence ID" value="NZ_FNAI01000002.1"/>
</dbReference>
<organism evidence="1 2">
    <name type="scientific">Mucilaginibacter pineti</name>
    <dbReference type="NCBI Taxonomy" id="1391627"/>
    <lineage>
        <taxon>Bacteria</taxon>
        <taxon>Pseudomonadati</taxon>
        <taxon>Bacteroidota</taxon>
        <taxon>Sphingobacteriia</taxon>
        <taxon>Sphingobacteriales</taxon>
        <taxon>Sphingobacteriaceae</taxon>
        <taxon>Mucilaginibacter</taxon>
    </lineage>
</organism>
<evidence type="ECO:0000313" key="2">
    <source>
        <dbReference type="Proteomes" id="UP000199072"/>
    </source>
</evidence>
<protein>
    <submittedName>
        <fullName evidence="1">Uncharacterized protein</fullName>
    </submittedName>
</protein>
<proteinExistence type="predicted"/>
<dbReference type="STRING" id="1391627.SAMN05216464_102242"/>
<dbReference type="Proteomes" id="UP000199072">
    <property type="component" value="Unassembled WGS sequence"/>
</dbReference>
<gene>
    <name evidence="1" type="ORF">SAMN05216464_102242</name>
</gene>
<evidence type="ECO:0000313" key="1">
    <source>
        <dbReference type="EMBL" id="SDD67242.1"/>
    </source>
</evidence>
<name>A0A1G6WMY2_9SPHI</name>
<dbReference type="AlphaFoldDB" id="A0A1G6WMY2"/>